<evidence type="ECO:0000313" key="3">
    <source>
        <dbReference type="Proteomes" id="UP000245699"/>
    </source>
</evidence>
<feature type="compositionally biased region" description="Basic and acidic residues" evidence="1">
    <location>
        <begin position="22"/>
        <end position="54"/>
    </location>
</feature>
<dbReference type="AlphaFoldDB" id="A0A2T9YZQ6"/>
<keyword evidence="3" id="KW-1185">Reference proteome</keyword>
<feature type="region of interest" description="Disordered" evidence="1">
    <location>
        <begin position="1"/>
        <end position="54"/>
    </location>
</feature>
<reference evidence="2 3" key="1">
    <citation type="journal article" date="2018" name="MBio">
        <title>Comparative Genomics Reveals the Core Gene Toolbox for the Fungus-Insect Symbiosis.</title>
        <authorList>
            <person name="Wang Y."/>
            <person name="Stata M."/>
            <person name="Wang W."/>
            <person name="Stajich J.E."/>
            <person name="White M.M."/>
            <person name="Moncalvo J.M."/>
        </authorList>
    </citation>
    <scope>NUCLEOTIDE SEQUENCE [LARGE SCALE GENOMIC DNA]</scope>
    <source>
        <strain evidence="2 3">AUS-77-4</strain>
    </source>
</reference>
<sequence length="54" mass="6695">MARNRQSRIASNADRQRRYRSRLSDNLRNRIRDSNRERQIIRRSEIPNKERESL</sequence>
<dbReference type="EMBL" id="MBFT01000099">
    <property type="protein sequence ID" value="PVU97774.1"/>
    <property type="molecule type" value="Genomic_DNA"/>
</dbReference>
<dbReference type="Proteomes" id="UP000245699">
    <property type="component" value="Unassembled WGS sequence"/>
</dbReference>
<comment type="caution">
    <text evidence="2">The sequence shown here is derived from an EMBL/GenBank/DDBJ whole genome shotgun (WGS) entry which is preliminary data.</text>
</comment>
<gene>
    <name evidence="2" type="ORF">BB559_001909</name>
</gene>
<organism evidence="2 3">
    <name type="scientific">Furculomyces boomerangus</name>
    <dbReference type="NCBI Taxonomy" id="61424"/>
    <lineage>
        <taxon>Eukaryota</taxon>
        <taxon>Fungi</taxon>
        <taxon>Fungi incertae sedis</taxon>
        <taxon>Zoopagomycota</taxon>
        <taxon>Kickxellomycotina</taxon>
        <taxon>Harpellomycetes</taxon>
        <taxon>Harpellales</taxon>
        <taxon>Harpellaceae</taxon>
        <taxon>Furculomyces</taxon>
    </lineage>
</organism>
<feature type="non-terminal residue" evidence="2">
    <location>
        <position position="54"/>
    </location>
</feature>
<evidence type="ECO:0000313" key="2">
    <source>
        <dbReference type="EMBL" id="PVU97774.1"/>
    </source>
</evidence>
<protein>
    <submittedName>
        <fullName evidence="2">Uncharacterized protein</fullName>
    </submittedName>
</protein>
<evidence type="ECO:0000256" key="1">
    <source>
        <dbReference type="SAM" id="MobiDB-lite"/>
    </source>
</evidence>
<name>A0A2T9YZQ6_9FUNG</name>
<proteinExistence type="predicted"/>
<accession>A0A2T9YZQ6</accession>